<proteinExistence type="predicted"/>
<organism evidence="1">
    <name type="scientific">Spironucleus salmonicida</name>
    <dbReference type="NCBI Taxonomy" id="348837"/>
    <lineage>
        <taxon>Eukaryota</taxon>
        <taxon>Metamonada</taxon>
        <taxon>Diplomonadida</taxon>
        <taxon>Hexamitidae</taxon>
        <taxon>Hexamitinae</taxon>
        <taxon>Spironucleus</taxon>
    </lineage>
</organism>
<name>V6LPH7_9EUKA</name>
<dbReference type="EMBL" id="KI546090">
    <property type="protein sequence ID" value="EST45621.1"/>
    <property type="molecule type" value="Genomic_DNA"/>
</dbReference>
<dbReference type="AlphaFoldDB" id="V6LPH7"/>
<accession>V6LPH7</accession>
<reference evidence="1" key="1">
    <citation type="journal article" date="2014" name="PLoS Genet.">
        <title>The Genome of Spironucleus salmonicida Highlights a Fish Pathogen Adapted to Fluctuating Environments.</title>
        <authorList>
            <person name="Xu F."/>
            <person name="Jerlstrom-Hultqvist J."/>
            <person name="Einarsson E."/>
            <person name="Astvaldsson A."/>
            <person name="Svard S.G."/>
            <person name="Andersson J.O."/>
        </authorList>
    </citation>
    <scope>NUCLEOTIDE SEQUENCE</scope>
</reference>
<protein>
    <submittedName>
        <fullName evidence="1">Uncharacterized protein</fullName>
    </submittedName>
</protein>
<gene>
    <name evidence="1" type="ORF">SS50377_14478</name>
</gene>
<evidence type="ECO:0000313" key="1">
    <source>
        <dbReference type="EMBL" id="EST45621.1"/>
    </source>
</evidence>
<sequence length="85" mass="10345">MYLGIIKKSCRIETKNCKKNWHQYWQPSKVMRQFIYKMGLDSSDFKPTEVMQWEYRAYDFRENAPRQLRRQQERWSAASGDSVGM</sequence>